<dbReference type="EMBL" id="JYDT01000072">
    <property type="protein sequence ID" value="KRY86421.1"/>
    <property type="molecule type" value="Genomic_DNA"/>
</dbReference>
<protein>
    <submittedName>
        <fullName evidence="2">Uncharacterized protein</fullName>
    </submittedName>
</protein>
<proteinExistence type="predicted"/>
<evidence type="ECO:0000313" key="2">
    <source>
        <dbReference type="EMBL" id="KRY71316.1"/>
    </source>
</evidence>
<comment type="caution">
    <text evidence="2">The sequence shown here is derived from an EMBL/GenBank/DDBJ whole genome shotgun (WGS) entry which is preliminary data.</text>
</comment>
<name>A0A0V1EBY1_TRIPS</name>
<evidence type="ECO:0000313" key="5">
    <source>
        <dbReference type="Proteomes" id="UP000054995"/>
    </source>
</evidence>
<feature type="region of interest" description="Disordered" evidence="1">
    <location>
        <begin position="1"/>
        <end position="27"/>
    </location>
</feature>
<keyword evidence="5" id="KW-1185">Reference proteome</keyword>
<evidence type="ECO:0000313" key="3">
    <source>
        <dbReference type="EMBL" id="KRY86421.1"/>
    </source>
</evidence>
<dbReference type="AlphaFoldDB" id="A0A0V1EBY1"/>
<feature type="compositionally biased region" description="Basic and acidic residues" evidence="1">
    <location>
        <begin position="15"/>
        <end position="27"/>
    </location>
</feature>
<accession>A0A0V1EBY1</accession>
<evidence type="ECO:0000256" key="1">
    <source>
        <dbReference type="SAM" id="MobiDB-lite"/>
    </source>
</evidence>
<evidence type="ECO:0000313" key="4">
    <source>
        <dbReference type="Proteomes" id="UP000054632"/>
    </source>
</evidence>
<sequence length="61" mass="6852">MLKHADLTDSQQAEESDKKTRFQRDDRHSVKIVNLSALLTHHSDHKVVLAPRTTSTTTTPG</sequence>
<dbReference type="Proteomes" id="UP000054995">
    <property type="component" value="Unassembled WGS sequence"/>
</dbReference>
<gene>
    <name evidence="2" type="ORF">T4A_4839</name>
    <name evidence="3" type="ORF">T4D_10308</name>
</gene>
<organism evidence="2 4">
    <name type="scientific">Trichinella pseudospiralis</name>
    <name type="common">Parasitic roundworm</name>
    <dbReference type="NCBI Taxonomy" id="6337"/>
    <lineage>
        <taxon>Eukaryota</taxon>
        <taxon>Metazoa</taxon>
        <taxon>Ecdysozoa</taxon>
        <taxon>Nematoda</taxon>
        <taxon>Enoplea</taxon>
        <taxon>Dorylaimia</taxon>
        <taxon>Trichinellida</taxon>
        <taxon>Trichinellidae</taxon>
        <taxon>Trichinella</taxon>
    </lineage>
</organism>
<dbReference type="EMBL" id="JYDR01000059">
    <property type="protein sequence ID" value="KRY71316.1"/>
    <property type="molecule type" value="Genomic_DNA"/>
</dbReference>
<dbReference type="Proteomes" id="UP000054632">
    <property type="component" value="Unassembled WGS sequence"/>
</dbReference>
<reference evidence="4 5" key="1">
    <citation type="submission" date="2015-01" db="EMBL/GenBank/DDBJ databases">
        <title>Evolution of Trichinella species and genotypes.</title>
        <authorList>
            <person name="Korhonen P.K."/>
            <person name="Edoardo P."/>
            <person name="Giuseppe L.R."/>
            <person name="Gasser R.B."/>
        </authorList>
    </citation>
    <scope>NUCLEOTIDE SEQUENCE [LARGE SCALE GENOMIC DNA]</scope>
    <source>
        <strain evidence="2">ISS13</strain>
        <strain evidence="3">ISS470</strain>
    </source>
</reference>